<sequence>MPEAPTFWQSYRQGLAVGLGLLTVYLLVVILLGAFVVRPALENLGQAGQSGPGGAACSTSWV</sequence>
<dbReference type="GeneID" id="11468011"/>
<evidence type="ECO:0000313" key="3">
    <source>
        <dbReference type="Proteomes" id="UP000000958"/>
    </source>
</evidence>
<keyword evidence="1" id="KW-1133">Transmembrane helix</keyword>
<dbReference type="KEGG" id="vg:11468011"/>
<evidence type="ECO:0000256" key="1">
    <source>
        <dbReference type="SAM" id="Phobius"/>
    </source>
</evidence>
<name>C8CHM4_9VIRU</name>
<evidence type="ECO:0000313" key="2">
    <source>
        <dbReference type="EMBL" id="ACV05053.1"/>
    </source>
</evidence>
<keyword evidence="1" id="KW-0472">Membrane</keyword>
<feature type="transmembrane region" description="Helical" evidence="1">
    <location>
        <begin position="15"/>
        <end position="37"/>
    </location>
</feature>
<protein>
    <submittedName>
        <fullName evidence="2">Uncharacterized protein</fullName>
    </submittedName>
</protein>
<organism evidence="2 3">
    <name type="scientific">Thermus virus P23-77</name>
    <dbReference type="NCBI Taxonomy" id="1714272"/>
    <lineage>
        <taxon>Viruses</taxon>
        <taxon>Singelaviria</taxon>
        <taxon>Helvetiavirae</taxon>
        <taxon>Dividoviricota</taxon>
        <taxon>Laserviricetes</taxon>
        <taxon>Halopanivirales</taxon>
        <taxon>Matsushitaviridae</taxon>
        <taxon>Hukuchivirus</taxon>
        <taxon>Hukuchivirus P2377</taxon>
    </lineage>
</organism>
<keyword evidence="3" id="KW-1185">Reference proteome</keyword>
<dbReference type="RefSeq" id="YP_003169733.1">
    <property type="nucleotide sequence ID" value="NC_013197.1"/>
</dbReference>
<dbReference type="Proteomes" id="UP000000958">
    <property type="component" value="Segment"/>
</dbReference>
<keyword evidence="1" id="KW-0812">Transmembrane</keyword>
<proteinExistence type="predicted"/>
<accession>C8CHM4</accession>
<reference evidence="2 3" key="1">
    <citation type="journal article" date="2009" name="J. Virol.">
        <title>The closest relatives of icosahedral viruses of thermophilic bacteria are among viruses and plasmids of the halophilic archaea.</title>
        <authorList>
            <person name="Jalasvuori M."/>
            <person name="Jaatinen S.T."/>
            <person name="Laurinavicius S."/>
            <person name="Ahola-Iivarinen E."/>
            <person name="Kalkkinen N."/>
            <person name="Bamford D.H."/>
            <person name="Bamford J.K."/>
        </authorList>
    </citation>
    <scope>NUCLEOTIDE SEQUENCE</scope>
</reference>
<dbReference type="EMBL" id="GQ403789">
    <property type="protein sequence ID" value="ACV05053.1"/>
    <property type="molecule type" value="Genomic_DNA"/>
</dbReference>